<dbReference type="AlphaFoldDB" id="A0A8T0EJ81"/>
<dbReference type="Proteomes" id="UP000807504">
    <property type="component" value="Unassembled WGS sequence"/>
</dbReference>
<dbReference type="InterPro" id="IPR008974">
    <property type="entry name" value="TRAF-like"/>
</dbReference>
<dbReference type="CDD" id="cd18186">
    <property type="entry name" value="BTB_POZ_ZBTB_KLHL-like"/>
    <property type="match status" value="1"/>
</dbReference>
<dbReference type="Gene3D" id="1.25.40.420">
    <property type="match status" value="1"/>
</dbReference>
<reference evidence="2" key="1">
    <citation type="journal article" date="2020" name="bioRxiv">
        <title>Chromosome-level reference genome of the European wasp spider Argiope bruennichi: a resource for studies on range expansion and evolutionary adaptation.</title>
        <authorList>
            <person name="Sheffer M.M."/>
            <person name="Hoppe A."/>
            <person name="Krehenwinkel H."/>
            <person name="Uhl G."/>
            <person name="Kuss A.W."/>
            <person name="Jensen L."/>
            <person name="Jensen C."/>
            <person name="Gillespie R.G."/>
            <person name="Hoff K.J."/>
            <person name="Prost S."/>
        </authorList>
    </citation>
    <scope>NUCLEOTIDE SEQUENCE</scope>
</reference>
<dbReference type="PANTHER" id="PTHR24413">
    <property type="entry name" value="SPECKLE-TYPE POZ PROTEIN"/>
    <property type="match status" value="1"/>
</dbReference>
<evidence type="ECO:0000259" key="1">
    <source>
        <dbReference type="PROSITE" id="PS50097"/>
    </source>
</evidence>
<sequence>MMSATVTARAIRLRTNLEPSFQEKECLNICWKIKHFSYCVEIIQSPDFNFCGYKWCLQLNPKAVDCEIICLSPIKGRIRESEISFQTSDGSTENSFTRSTFLNVPKDIIFEKRRNAFLPKNVLKIRCRLKTAYERGNISIESLIGVKRKCFLWTVKEFSQQHCSKNVLVENSDQYGDIQMNLKSVGGINSDEQFYLEISRTNGEKCYCILKISVMDVDGRSLNYISDEFIFEKEGREQIWRYPPIIRKSKLLACKNLLLPDDTLSLKCEFAVTLGKVTDQTAVYNSCNDITSSLGFPEKFSVCFPDESSSASGADLKTDLKHLLDNGILCDASLQVGSDIIQVHKNILSARSPVFKAMFTKDMKETINDTVEIIDLDADTVRRLLLYMYTDTIHECQWENIMHLYFAADKYEVLSLKEKCSTFLKANLSFSNMCEVLVLADLHQDADLKAVVHDFLSKYDSEVFASEAWKDLEKNNSSLAFQTLRDICLIKRLD</sequence>
<dbReference type="InterPro" id="IPR000210">
    <property type="entry name" value="BTB/POZ_dom"/>
</dbReference>
<feature type="domain" description="BTB" evidence="1">
    <location>
        <begin position="330"/>
        <end position="397"/>
    </location>
</feature>
<name>A0A8T0EJ81_ARGBR</name>
<dbReference type="InterPro" id="IPR011333">
    <property type="entry name" value="SKP1/BTB/POZ_sf"/>
</dbReference>
<dbReference type="Pfam" id="PF00651">
    <property type="entry name" value="BTB"/>
    <property type="match status" value="1"/>
</dbReference>
<gene>
    <name evidence="2" type="ORF">HNY73_019298</name>
</gene>
<protein>
    <submittedName>
        <fullName evidence="2">Speckle-type POZ protein B like protein</fullName>
    </submittedName>
</protein>
<evidence type="ECO:0000313" key="2">
    <source>
        <dbReference type="EMBL" id="KAF8771935.1"/>
    </source>
</evidence>
<comment type="caution">
    <text evidence="2">The sequence shown here is derived from an EMBL/GenBank/DDBJ whole genome shotgun (WGS) entry which is preliminary data.</text>
</comment>
<accession>A0A8T0EJ81</accession>
<dbReference type="Gene3D" id="2.60.210.10">
    <property type="entry name" value="Apoptosis, Tumor Necrosis Factor Receptor Associated Protein 2, Chain A"/>
    <property type="match status" value="2"/>
</dbReference>
<organism evidence="2 3">
    <name type="scientific">Argiope bruennichi</name>
    <name type="common">Wasp spider</name>
    <name type="synonym">Aranea bruennichi</name>
    <dbReference type="NCBI Taxonomy" id="94029"/>
    <lineage>
        <taxon>Eukaryota</taxon>
        <taxon>Metazoa</taxon>
        <taxon>Ecdysozoa</taxon>
        <taxon>Arthropoda</taxon>
        <taxon>Chelicerata</taxon>
        <taxon>Arachnida</taxon>
        <taxon>Araneae</taxon>
        <taxon>Araneomorphae</taxon>
        <taxon>Entelegynae</taxon>
        <taxon>Araneoidea</taxon>
        <taxon>Araneidae</taxon>
        <taxon>Argiope</taxon>
    </lineage>
</organism>
<keyword evidence="3" id="KW-1185">Reference proteome</keyword>
<dbReference type="SUPFAM" id="SSF49599">
    <property type="entry name" value="TRAF domain-like"/>
    <property type="match status" value="2"/>
</dbReference>
<dbReference type="Gene3D" id="3.30.710.10">
    <property type="entry name" value="Potassium Channel Kv1.1, Chain A"/>
    <property type="match status" value="1"/>
</dbReference>
<dbReference type="EMBL" id="JABXBU010002228">
    <property type="protein sequence ID" value="KAF8771935.1"/>
    <property type="molecule type" value="Genomic_DNA"/>
</dbReference>
<dbReference type="PROSITE" id="PS50097">
    <property type="entry name" value="BTB"/>
    <property type="match status" value="1"/>
</dbReference>
<reference evidence="2" key="2">
    <citation type="submission" date="2020-06" db="EMBL/GenBank/DDBJ databases">
        <authorList>
            <person name="Sheffer M."/>
        </authorList>
    </citation>
    <scope>NUCLEOTIDE SEQUENCE</scope>
</reference>
<dbReference type="SMART" id="SM00225">
    <property type="entry name" value="BTB"/>
    <property type="match status" value="1"/>
</dbReference>
<dbReference type="SUPFAM" id="SSF54695">
    <property type="entry name" value="POZ domain"/>
    <property type="match status" value="1"/>
</dbReference>
<proteinExistence type="predicted"/>
<evidence type="ECO:0000313" key="3">
    <source>
        <dbReference type="Proteomes" id="UP000807504"/>
    </source>
</evidence>